<dbReference type="GO" id="GO:0016020">
    <property type="term" value="C:membrane"/>
    <property type="evidence" value="ECO:0007669"/>
    <property type="project" value="UniProtKB-SubCell"/>
</dbReference>
<dbReference type="STRING" id="1576480.XU08_C0003G0031"/>
<proteinExistence type="inferred from homology"/>
<feature type="domain" description="EamA" evidence="7">
    <location>
        <begin position="7"/>
        <end position="142"/>
    </location>
</feature>
<name>A0A0T5ZX63_UNCKA</name>
<comment type="subcellular location">
    <subcellularLocation>
        <location evidence="1">Membrane</location>
        <topology evidence="1">Multi-pass membrane protein</topology>
    </subcellularLocation>
</comment>
<dbReference type="InterPro" id="IPR000620">
    <property type="entry name" value="EamA_dom"/>
</dbReference>
<feature type="transmembrane region" description="Helical" evidence="6">
    <location>
        <begin position="184"/>
        <end position="205"/>
    </location>
</feature>
<evidence type="ECO:0000256" key="5">
    <source>
        <dbReference type="ARBA" id="ARBA00023136"/>
    </source>
</evidence>
<feature type="transmembrane region" description="Helical" evidence="6">
    <location>
        <begin position="74"/>
        <end position="97"/>
    </location>
</feature>
<evidence type="ECO:0000256" key="4">
    <source>
        <dbReference type="ARBA" id="ARBA00022989"/>
    </source>
</evidence>
<protein>
    <recommendedName>
        <fullName evidence="7">EamA domain-containing protein</fullName>
    </recommendedName>
</protein>
<accession>A0A0T5ZX63</accession>
<evidence type="ECO:0000259" key="7">
    <source>
        <dbReference type="Pfam" id="PF00892"/>
    </source>
</evidence>
<feature type="transmembrane region" description="Helical" evidence="6">
    <location>
        <begin position="40"/>
        <end position="62"/>
    </location>
</feature>
<sequence length="301" mass="31822">MAIMERKGIILVAATAIISGMAIFVSKLGLKDFDPVLFTWLRNTIVAVLLLGIIAGAGEWGALKKLVFRDWLRLAAIGLIGGSIPFLLFFQGLALTSAANASFIHKTMFVWAALLAAPLLGERMGRRLLPAAVLLLLGNALLLKLLPGGSSFQLGDLLILAATLLWAGENVLSKHVLRTIPPKIVALGRMGIGSLVILGVLIATGKLALISQLPPLHLGWVALTALFPLGYVLTWYAGLREIKVTTATSILLLGSPVTTLLVAFQSGLLPSFPQGLGIALILGGLAVLLLRPRRKMQVASA</sequence>
<dbReference type="Pfam" id="PF00892">
    <property type="entry name" value="EamA"/>
    <property type="match status" value="2"/>
</dbReference>
<comment type="caution">
    <text evidence="8">The sequence shown here is derived from an EMBL/GenBank/DDBJ whole genome shotgun (WGS) entry which is preliminary data.</text>
</comment>
<feature type="transmembrane region" description="Helical" evidence="6">
    <location>
        <begin position="244"/>
        <end position="265"/>
    </location>
</feature>
<gene>
    <name evidence="8" type="ORF">XU08_C0003G0031</name>
</gene>
<feature type="transmembrane region" description="Helical" evidence="6">
    <location>
        <begin position="271"/>
        <end position="290"/>
    </location>
</feature>
<comment type="similarity">
    <text evidence="2">Belongs to the EamA transporter family.</text>
</comment>
<feature type="domain" description="EamA" evidence="7">
    <location>
        <begin position="154"/>
        <end position="289"/>
    </location>
</feature>
<evidence type="ECO:0000256" key="2">
    <source>
        <dbReference type="ARBA" id="ARBA00007362"/>
    </source>
</evidence>
<dbReference type="AlphaFoldDB" id="A0A0T5ZX63"/>
<dbReference type="SUPFAM" id="SSF103481">
    <property type="entry name" value="Multidrug resistance efflux transporter EmrE"/>
    <property type="match status" value="2"/>
</dbReference>
<evidence type="ECO:0000256" key="1">
    <source>
        <dbReference type="ARBA" id="ARBA00004141"/>
    </source>
</evidence>
<dbReference type="PANTHER" id="PTHR32322:SF2">
    <property type="entry name" value="EAMA DOMAIN-CONTAINING PROTEIN"/>
    <property type="match status" value="1"/>
</dbReference>
<keyword evidence="4 6" id="KW-1133">Transmembrane helix</keyword>
<feature type="transmembrane region" description="Helical" evidence="6">
    <location>
        <begin position="217"/>
        <end position="237"/>
    </location>
</feature>
<dbReference type="InterPro" id="IPR050638">
    <property type="entry name" value="AA-Vitamin_Transporters"/>
</dbReference>
<evidence type="ECO:0000256" key="3">
    <source>
        <dbReference type="ARBA" id="ARBA00022692"/>
    </source>
</evidence>
<feature type="transmembrane region" description="Helical" evidence="6">
    <location>
        <begin position="128"/>
        <end position="146"/>
    </location>
</feature>
<feature type="transmembrane region" description="Helical" evidence="6">
    <location>
        <begin position="9"/>
        <end position="28"/>
    </location>
</feature>
<feature type="transmembrane region" description="Helical" evidence="6">
    <location>
        <begin position="103"/>
        <end position="121"/>
    </location>
</feature>
<evidence type="ECO:0000313" key="9">
    <source>
        <dbReference type="Proteomes" id="UP000051297"/>
    </source>
</evidence>
<evidence type="ECO:0000256" key="6">
    <source>
        <dbReference type="SAM" id="Phobius"/>
    </source>
</evidence>
<organism evidence="8 9">
    <name type="scientific">candidate division WWE3 bacterium CSP1-7</name>
    <dbReference type="NCBI Taxonomy" id="1576480"/>
    <lineage>
        <taxon>Bacteria</taxon>
        <taxon>Katanobacteria</taxon>
    </lineage>
</organism>
<dbReference type="EMBL" id="LDXK01000003">
    <property type="protein sequence ID" value="KRT67359.1"/>
    <property type="molecule type" value="Genomic_DNA"/>
</dbReference>
<keyword evidence="3 6" id="KW-0812">Transmembrane</keyword>
<reference evidence="8 9" key="1">
    <citation type="submission" date="2015-05" db="EMBL/GenBank/DDBJ databases">
        <title>Critical biogeochemical functions in the subsurface are associated with bacteria from new phyla and little studied lineages.</title>
        <authorList>
            <person name="Hug L.A."/>
            <person name="Thomas B.C."/>
            <person name="Sharon I."/>
            <person name="Brown C.T."/>
            <person name="Sharma R."/>
            <person name="Hettich R.L."/>
            <person name="Wilkins M.J."/>
            <person name="Williams K.H."/>
            <person name="Singh A."/>
            <person name="Banfield J.F."/>
        </authorList>
    </citation>
    <scope>NUCLEOTIDE SEQUENCE [LARGE SCALE GENOMIC DNA]</scope>
    <source>
        <strain evidence="8">CSP1-7</strain>
    </source>
</reference>
<keyword evidence="5 6" id="KW-0472">Membrane</keyword>
<evidence type="ECO:0000313" key="8">
    <source>
        <dbReference type="EMBL" id="KRT67359.1"/>
    </source>
</evidence>
<dbReference type="Proteomes" id="UP000051297">
    <property type="component" value="Unassembled WGS sequence"/>
</dbReference>
<dbReference type="InterPro" id="IPR037185">
    <property type="entry name" value="EmrE-like"/>
</dbReference>
<dbReference type="PANTHER" id="PTHR32322">
    <property type="entry name" value="INNER MEMBRANE TRANSPORTER"/>
    <property type="match status" value="1"/>
</dbReference>
<feature type="transmembrane region" description="Helical" evidence="6">
    <location>
        <begin position="152"/>
        <end position="172"/>
    </location>
</feature>